<dbReference type="Proteomes" id="UP001234989">
    <property type="component" value="Chromosome 6"/>
</dbReference>
<dbReference type="NCBIfam" id="TIGR00756">
    <property type="entry name" value="PPR"/>
    <property type="match status" value="1"/>
</dbReference>
<feature type="repeat" description="PPR" evidence="2">
    <location>
        <begin position="123"/>
        <end position="157"/>
    </location>
</feature>
<dbReference type="InterPro" id="IPR011990">
    <property type="entry name" value="TPR-like_helical_dom_sf"/>
</dbReference>
<dbReference type="InterPro" id="IPR002885">
    <property type="entry name" value="PPR_rpt"/>
</dbReference>
<evidence type="ECO:0000256" key="1">
    <source>
        <dbReference type="ARBA" id="ARBA00022737"/>
    </source>
</evidence>
<dbReference type="PANTHER" id="PTHR47926">
    <property type="entry name" value="PENTATRICOPEPTIDE REPEAT-CONTAINING PROTEIN"/>
    <property type="match status" value="1"/>
</dbReference>
<gene>
    <name evidence="3" type="ORF">MTR67_025171</name>
</gene>
<reference evidence="3" key="1">
    <citation type="submission" date="2023-08" db="EMBL/GenBank/DDBJ databases">
        <title>A de novo genome assembly of Solanum verrucosum Schlechtendal, a Mexican diploid species geographically isolated from the other diploid A-genome species in potato relatives.</title>
        <authorList>
            <person name="Hosaka K."/>
        </authorList>
    </citation>
    <scope>NUCLEOTIDE SEQUENCE</scope>
    <source>
        <tissue evidence="3">Young leaves</tissue>
    </source>
</reference>
<accession>A0AAF0QYB6</accession>
<dbReference type="AlphaFoldDB" id="A0AAF0QYB6"/>
<evidence type="ECO:0000313" key="3">
    <source>
        <dbReference type="EMBL" id="WMV31786.1"/>
    </source>
</evidence>
<dbReference type="Pfam" id="PF01535">
    <property type="entry name" value="PPR"/>
    <property type="match status" value="1"/>
</dbReference>
<evidence type="ECO:0008006" key="5">
    <source>
        <dbReference type="Google" id="ProtNLM"/>
    </source>
</evidence>
<evidence type="ECO:0000256" key="2">
    <source>
        <dbReference type="PROSITE-ProRule" id="PRU00708"/>
    </source>
</evidence>
<keyword evidence="1" id="KW-0677">Repeat</keyword>
<dbReference type="Gene3D" id="1.25.40.10">
    <property type="entry name" value="Tetratricopeptide repeat domain"/>
    <property type="match status" value="1"/>
</dbReference>
<organism evidence="3 4">
    <name type="scientific">Solanum verrucosum</name>
    <dbReference type="NCBI Taxonomy" id="315347"/>
    <lineage>
        <taxon>Eukaryota</taxon>
        <taxon>Viridiplantae</taxon>
        <taxon>Streptophyta</taxon>
        <taxon>Embryophyta</taxon>
        <taxon>Tracheophyta</taxon>
        <taxon>Spermatophyta</taxon>
        <taxon>Magnoliopsida</taxon>
        <taxon>eudicotyledons</taxon>
        <taxon>Gunneridae</taxon>
        <taxon>Pentapetalae</taxon>
        <taxon>asterids</taxon>
        <taxon>lamiids</taxon>
        <taxon>Solanales</taxon>
        <taxon>Solanaceae</taxon>
        <taxon>Solanoideae</taxon>
        <taxon>Solaneae</taxon>
        <taxon>Solanum</taxon>
    </lineage>
</organism>
<dbReference type="PROSITE" id="PS51375">
    <property type="entry name" value="PPR"/>
    <property type="match status" value="2"/>
</dbReference>
<proteinExistence type="predicted"/>
<name>A0AAF0QYB6_SOLVR</name>
<dbReference type="GO" id="GO:0003723">
    <property type="term" value="F:RNA binding"/>
    <property type="evidence" value="ECO:0007669"/>
    <property type="project" value="InterPro"/>
</dbReference>
<keyword evidence="4" id="KW-1185">Reference proteome</keyword>
<feature type="repeat" description="PPR" evidence="2">
    <location>
        <begin position="40"/>
        <end position="74"/>
    </location>
</feature>
<dbReference type="Pfam" id="PF13041">
    <property type="entry name" value="PPR_2"/>
    <property type="match status" value="1"/>
</dbReference>
<sequence>MTALLTFALHRQISTLNSFIGNENLQEARKLFDQSPNLTNVVSWNTLIACCFKHSHIQQAEYLFDQMPHRDVICWNTNALRVAQFQQPGENACAGYSAILVGNQVFACILKSGFPLDVVLLTSLVGMNSIIGGYARHGLAERAMQEFERMLKSGIRSGGIARSMWLALMSRARRDCSKWNLHIGARPSCIILDAFQNLWIQRSVQ</sequence>
<dbReference type="GO" id="GO:0009451">
    <property type="term" value="P:RNA modification"/>
    <property type="evidence" value="ECO:0007669"/>
    <property type="project" value="InterPro"/>
</dbReference>
<protein>
    <recommendedName>
        <fullName evidence="5">Pentatricopeptide repeat-containing protein</fullName>
    </recommendedName>
</protein>
<dbReference type="InterPro" id="IPR046960">
    <property type="entry name" value="PPR_At4g14850-like_plant"/>
</dbReference>
<dbReference type="EMBL" id="CP133617">
    <property type="protein sequence ID" value="WMV31786.1"/>
    <property type="molecule type" value="Genomic_DNA"/>
</dbReference>
<evidence type="ECO:0000313" key="4">
    <source>
        <dbReference type="Proteomes" id="UP001234989"/>
    </source>
</evidence>